<organism evidence="2">
    <name type="scientific">marine metagenome</name>
    <dbReference type="NCBI Taxonomy" id="408172"/>
    <lineage>
        <taxon>unclassified sequences</taxon>
        <taxon>metagenomes</taxon>
        <taxon>ecological metagenomes</taxon>
    </lineage>
</organism>
<evidence type="ECO:0000313" key="2">
    <source>
        <dbReference type="EMBL" id="SVC35620.1"/>
    </source>
</evidence>
<dbReference type="AlphaFoldDB" id="A0A382LG66"/>
<protein>
    <recommendedName>
        <fullName evidence="1">FAD linked oxidase N-terminal domain-containing protein</fullName>
    </recommendedName>
</protein>
<dbReference type="GO" id="GO:0050660">
    <property type="term" value="F:flavin adenine dinucleotide binding"/>
    <property type="evidence" value="ECO:0007669"/>
    <property type="project" value="InterPro"/>
</dbReference>
<dbReference type="Pfam" id="PF01565">
    <property type="entry name" value="FAD_binding_4"/>
    <property type="match status" value="1"/>
</dbReference>
<dbReference type="InterPro" id="IPR003170">
    <property type="entry name" value="MurB"/>
</dbReference>
<dbReference type="GO" id="GO:0008762">
    <property type="term" value="F:UDP-N-acetylmuramate dehydrogenase activity"/>
    <property type="evidence" value="ECO:0007669"/>
    <property type="project" value="InterPro"/>
</dbReference>
<dbReference type="InterPro" id="IPR016167">
    <property type="entry name" value="FAD-bd_PCMH_sub1"/>
</dbReference>
<dbReference type="InterPro" id="IPR036318">
    <property type="entry name" value="FAD-bd_PCMH-like_sf"/>
</dbReference>
<accession>A0A382LG66</accession>
<proteinExistence type="predicted"/>
<name>A0A382LG66_9ZZZZ</name>
<feature type="domain" description="FAD linked oxidase N-terminal" evidence="1">
    <location>
        <begin position="16"/>
        <end position="70"/>
    </location>
</feature>
<dbReference type="SUPFAM" id="SSF56176">
    <property type="entry name" value="FAD-binding/transporter-associated domain-like"/>
    <property type="match status" value="1"/>
</dbReference>
<dbReference type="GO" id="GO:0071555">
    <property type="term" value="P:cell wall organization"/>
    <property type="evidence" value="ECO:0007669"/>
    <property type="project" value="TreeGrafter"/>
</dbReference>
<gene>
    <name evidence="2" type="ORF">METZ01_LOCUS288474</name>
</gene>
<sequence length="75" mass="7858">MPLAPLTSLRLGGPARYLARCTSVEDLRESLAWAAERGQPTHILGGGSNTVFADAGFAGLVVHVQLRGVDIITEG</sequence>
<evidence type="ECO:0000259" key="1">
    <source>
        <dbReference type="Pfam" id="PF01565"/>
    </source>
</evidence>
<dbReference type="PANTHER" id="PTHR21071:SF4">
    <property type="entry name" value="UDP-N-ACETYLENOLPYRUVOYLGLUCOSAMINE REDUCTASE"/>
    <property type="match status" value="1"/>
</dbReference>
<dbReference type="InterPro" id="IPR006094">
    <property type="entry name" value="Oxid_FAD_bind_N"/>
</dbReference>
<dbReference type="Gene3D" id="3.30.43.10">
    <property type="entry name" value="Uridine Diphospho-n-acetylenolpyruvylglucosamine Reductase, domain 2"/>
    <property type="match status" value="1"/>
</dbReference>
<dbReference type="PANTHER" id="PTHR21071">
    <property type="entry name" value="UDP-N-ACETYLENOLPYRUVOYLGLUCOSAMINE REDUCTASE"/>
    <property type="match status" value="1"/>
</dbReference>
<feature type="non-terminal residue" evidence="2">
    <location>
        <position position="75"/>
    </location>
</feature>
<reference evidence="2" key="1">
    <citation type="submission" date="2018-05" db="EMBL/GenBank/DDBJ databases">
        <authorList>
            <person name="Lanie J.A."/>
            <person name="Ng W.-L."/>
            <person name="Kazmierczak K.M."/>
            <person name="Andrzejewski T.M."/>
            <person name="Davidsen T.M."/>
            <person name="Wayne K.J."/>
            <person name="Tettelin H."/>
            <person name="Glass J.I."/>
            <person name="Rusch D."/>
            <person name="Podicherti R."/>
            <person name="Tsui H.-C.T."/>
            <person name="Winkler M.E."/>
        </authorList>
    </citation>
    <scope>NUCLEOTIDE SEQUENCE</scope>
</reference>
<dbReference type="EMBL" id="UINC01086814">
    <property type="protein sequence ID" value="SVC35620.1"/>
    <property type="molecule type" value="Genomic_DNA"/>
</dbReference>
<dbReference type="GO" id="GO:0005829">
    <property type="term" value="C:cytosol"/>
    <property type="evidence" value="ECO:0007669"/>
    <property type="project" value="TreeGrafter"/>
</dbReference>